<reference evidence="1 2" key="1">
    <citation type="submission" date="2016-04" db="EMBL/GenBank/DDBJ databases">
        <title>Complete genome sequence and analysis of deep-sea sediment isolate, Amycolatopsis sp. WP1.</title>
        <authorList>
            <person name="Wang H."/>
            <person name="Chen S."/>
            <person name="Wu Q."/>
        </authorList>
    </citation>
    <scope>NUCLEOTIDE SEQUENCE [LARGE SCALE GENOMIC DNA]</scope>
    <source>
        <strain evidence="1 2">WP1</strain>
    </source>
</reference>
<evidence type="ECO:0000313" key="1">
    <source>
        <dbReference type="EMBL" id="AXB44996.1"/>
    </source>
</evidence>
<keyword evidence="2" id="KW-1185">Reference proteome</keyword>
<accession>A0A344LAC2</accession>
<name>A0A344LAC2_9PSEU</name>
<gene>
    <name evidence="1" type="ORF">A4R43_22910</name>
</gene>
<dbReference type="RefSeq" id="WP_113694255.1">
    <property type="nucleotide sequence ID" value="NZ_CP015163.1"/>
</dbReference>
<proteinExistence type="predicted"/>
<dbReference type="KEGG" id="aab:A4R43_22910"/>
<evidence type="ECO:0000313" key="2">
    <source>
        <dbReference type="Proteomes" id="UP000250434"/>
    </source>
</evidence>
<dbReference type="Proteomes" id="UP000250434">
    <property type="component" value="Chromosome"/>
</dbReference>
<protein>
    <submittedName>
        <fullName evidence="1">Uncharacterized protein</fullName>
    </submittedName>
</protein>
<dbReference type="AlphaFoldDB" id="A0A344LAC2"/>
<sequence length="91" mass="10589">MSRRRRVSWHQGCARTWRRAWFTAQSYFHLDDVVPGDKKVVDGVPVVSEAHQKQMLRQGLAFAWELTRLAVCWIRRKVIVTECGPPKLTAL</sequence>
<dbReference type="EMBL" id="CP015163">
    <property type="protein sequence ID" value="AXB44996.1"/>
    <property type="molecule type" value="Genomic_DNA"/>
</dbReference>
<organism evidence="1 2">
    <name type="scientific">Amycolatopsis albispora</name>
    <dbReference type="NCBI Taxonomy" id="1804986"/>
    <lineage>
        <taxon>Bacteria</taxon>
        <taxon>Bacillati</taxon>
        <taxon>Actinomycetota</taxon>
        <taxon>Actinomycetes</taxon>
        <taxon>Pseudonocardiales</taxon>
        <taxon>Pseudonocardiaceae</taxon>
        <taxon>Amycolatopsis</taxon>
    </lineage>
</organism>